<dbReference type="EMBL" id="QUAL01000015">
    <property type="protein sequence ID" value="RIQ36931.1"/>
    <property type="molecule type" value="Genomic_DNA"/>
</dbReference>
<organism evidence="1 2">
    <name type="scientific">Jiangella rhizosphaerae</name>
    <dbReference type="NCBI Taxonomy" id="2293569"/>
    <lineage>
        <taxon>Bacteria</taxon>
        <taxon>Bacillati</taxon>
        <taxon>Actinomycetota</taxon>
        <taxon>Actinomycetes</taxon>
        <taxon>Jiangellales</taxon>
        <taxon>Jiangellaceae</taxon>
        <taxon>Jiangella</taxon>
    </lineage>
</organism>
<gene>
    <name evidence="1" type="ORF">DY240_01415</name>
</gene>
<dbReference type="Pfam" id="PF08734">
    <property type="entry name" value="GYD"/>
    <property type="match status" value="1"/>
</dbReference>
<sequence length="97" mass="10467">MPTYISLINWTDQGVRQAKESLDRAKAAGELAERMGGTLKDVYWTVGPYDIVSIAEFPDDETGTAFLLAIAAQGNIRTATLRAFDAEEMSGIVGKLG</sequence>
<dbReference type="Proteomes" id="UP000284057">
    <property type="component" value="Unassembled WGS sequence"/>
</dbReference>
<comment type="caution">
    <text evidence="1">The sequence shown here is derived from an EMBL/GenBank/DDBJ whole genome shotgun (WGS) entry which is preliminary data.</text>
</comment>
<keyword evidence="2" id="KW-1185">Reference proteome</keyword>
<reference evidence="1 2" key="1">
    <citation type="submission" date="2018-09" db="EMBL/GenBank/DDBJ databases">
        <title>Isolation, diversity and antifungal activity of actinobacteria from wheat.</title>
        <authorList>
            <person name="Han C."/>
        </authorList>
    </citation>
    <scope>NUCLEOTIDE SEQUENCE [LARGE SCALE GENOMIC DNA]</scope>
    <source>
        <strain evidence="1 2">NEAU-YY265</strain>
    </source>
</reference>
<protein>
    <submittedName>
        <fullName evidence="1">GYD domain-containing protein</fullName>
    </submittedName>
</protein>
<dbReference type="AlphaFoldDB" id="A0A418KXC1"/>
<evidence type="ECO:0000313" key="2">
    <source>
        <dbReference type="Proteomes" id="UP000284057"/>
    </source>
</evidence>
<dbReference type="RefSeq" id="WP_119658193.1">
    <property type="nucleotide sequence ID" value="NZ_QUAL01000015.1"/>
</dbReference>
<accession>A0A418KXC1</accession>
<dbReference type="InterPro" id="IPR014845">
    <property type="entry name" value="GYD/TTHA1554"/>
</dbReference>
<name>A0A418KXC1_9ACTN</name>
<proteinExistence type="predicted"/>
<dbReference type="OrthoDB" id="5243930at2"/>
<evidence type="ECO:0000313" key="1">
    <source>
        <dbReference type="EMBL" id="RIQ36931.1"/>
    </source>
</evidence>